<evidence type="ECO:0000313" key="2">
    <source>
        <dbReference type="Proteomes" id="UP000298179"/>
    </source>
</evidence>
<protein>
    <recommendedName>
        <fullName evidence="3">Minor tail protein</fullName>
    </recommendedName>
</protein>
<dbReference type="EMBL" id="SOZD01000005">
    <property type="protein sequence ID" value="TFF20806.1"/>
    <property type="molecule type" value="Genomic_DNA"/>
</dbReference>
<proteinExistence type="predicted"/>
<organism evidence="1 2">
    <name type="scientific">Jiella endophytica</name>
    <dbReference type="NCBI Taxonomy" id="2558362"/>
    <lineage>
        <taxon>Bacteria</taxon>
        <taxon>Pseudomonadati</taxon>
        <taxon>Pseudomonadota</taxon>
        <taxon>Alphaproteobacteria</taxon>
        <taxon>Hyphomicrobiales</taxon>
        <taxon>Aurantimonadaceae</taxon>
        <taxon>Jiella</taxon>
    </lineage>
</organism>
<accession>A0A4Y8RER4</accession>
<dbReference type="AlphaFoldDB" id="A0A4Y8RER4"/>
<evidence type="ECO:0000313" key="1">
    <source>
        <dbReference type="EMBL" id="TFF20806.1"/>
    </source>
</evidence>
<gene>
    <name evidence="1" type="ORF">E3C22_18130</name>
</gene>
<keyword evidence="2" id="KW-1185">Reference proteome</keyword>
<evidence type="ECO:0008006" key="3">
    <source>
        <dbReference type="Google" id="ProtNLM"/>
    </source>
</evidence>
<dbReference type="RefSeq" id="WP_134763281.1">
    <property type="nucleotide sequence ID" value="NZ_SOZD01000005.1"/>
</dbReference>
<name>A0A4Y8RER4_9HYPH</name>
<sequence length="208" mass="21962">MAPTAFLRIEGDGLLRFSNVLSALSEGEVQVIAKRALNHTGGKGRTQVKRMLAKQTGLKQKRVVRALKVSKATGGNPKAGGFGGRLEYVITGTGGDIPLKEFSPVEGDGGVVAKPWNTRTVYAGAFLRGGRWPDGRSGFVAGGHVMHRVGASRKPLALSKSGVVIPNEMVKGATAQAFQKMGPVLSERLSHEAARSRKLQDLTGGTSF</sequence>
<dbReference type="Proteomes" id="UP000298179">
    <property type="component" value="Unassembled WGS sequence"/>
</dbReference>
<reference evidence="1 2" key="1">
    <citation type="submission" date="2019-03" db="EMBL/GenBank/DDBJ databases">
        <title>Jiella endophytica sp. nov., a novel endophytic bacterium isolated from root of Ficus microcarpa Linn. f.</title>
        <authorList>
            <person name="Tuo L."/>
        </authorList>
    </citation>
    <scope>NUCLEOTIDE SEQUENCE [LARGE SCALE GENOMIC DNA]</scope>
    <source>
        <strain evidence="1 2">CBS5Q-3</strain>
    </source>
</reference>
<dbReference type="OrthoDB" id="7840472at2"/>
<comment type="caution">
    <text evidence="1">The sequence shown here is derived from an EMBL/GenBank/DDBJ whole genome shotgun (WGS) entry which is preliminary data.</text>
</comment>